<protein>
    <submittedName>
        <fullName evidence="1">Uncharacterized protein</fullName>
    </submittedName>
</protein>
<evidence type="ECO:0000313" key="1">
    <source>
        <dbReference type="EMBL" id="KKS55649.1"/>
    </source>
</evidence>
<proteinExistence type="predicted"/>
<dbReference type="AlphaFoldDB" id="A0A0G1A405"/>
<comment type="caution">
    <text evidence="1">The sequence shown here is derived from an EMBL/GenBank/DDBJ whole genome shotgun (WGS) entry which is preliminary data.</text>
</comment>
<evidence type="ECO:0000313" key="2">
    <source>
        <dbReference type="Proteomes" id="UP000034837"/>
    </source>
</evidence>
<name>A0A0G1A405_9BACT</name>
<accession>A0A0G1A405</accession>
<reference evidence="1 2" key="1">
    <citation type="journal article" date="2015" name="Nature">
        <title>rRNA introns, odd ribosomes, and small enigmatic genomes across a large radiation of phyla.</title>
        <authorList>
            <person name="Brown C.T."/>
            <person name="Hug L.A."/>
            <person name="Thomas B.C."/>
            <person name="Sharon I."/>
            <person name="Castelle C.J."/>
            <person name="Singh A."/>
            <person name="Wilkins M.J."/>
            <person name="Williams K.H."/>
            <person name="Banfield J.F."/>
        </authorList>
    </citation>
    <scope>NUCLEOTIDE SEQUENCE [LARGE SCALE GENOMIC DNA]</scope>
</reference>
<dbReference type="EMBL" id="LCDO01000023">
    <property type="protein sequence ID" value="KKS55649.1"/>
    <property type="molecule type" value="Genomic_DNA"/>
</dbReference>
<dbReference type="Proteomes" id="UP000034837">
    <property type="component" value="Unassembled WGS sequence"/>
</dbReference>
<gene>
    <name evidence="1" type="ORF">UV20_C0023G0009</name>
</gene>
<organism evidence="1 2">
    <name type="scientific">Candidatus Magasanikbacteria bacterium GW2011_GWA2_42_32</name>
    <dbReference type="NCBI Taxonomy" id="1619039"/>
    <lineage>
        <taxon>Bacteria</taxon>
        <taxon>Candidatus Magasanikiibacteriota</taxon>
    </lineage>
</organism>
<sequence>MQGCTLLRYMKNEEKRVRFKRLGVQRTNAVLNKIKVLGNCANRSAYEYTEEEVNKIFSEIERRVRETKAKFHFPKNREFKL</sequence>